<evidence type="ECO:0000259" key="1">
    <source>
        <dbReference type="Pfam" id="PF18735"/>
    </source>
</evidence>
<evidence type="ECO:0000313" key="2">
    <source>
        <dbReference type="EMBL" id="TKD07871.1"/>
    </source>
</evidence>
<dbReference type="EMBL" id="SSMQ01000015">
    <property type="protein sequence ID" value="TKD07871.1"/>
    <property type="molecule type" value="Genomic_DNA"/>
</dbReference>
<dbReference type="InterPro" id="IPR041519">
    <property type="entry name" value="HEPN_RiboL-PSP"/>
</dbReference>
<protein>
    <recommendedName>
        <fullName evidence="1">RiboL-PSP-HEPN domain-containing protein</fullName>
    </recommendedName>
</protein>
<dbReference type="AlphaFoldDB" id="A0A4U1JC57"/>
<organism evidence="2 3">
    <name type="scientific">Polyangium fumosum</name>
    <dbReference type="NCBI Taxonomy" id="889272"/>
    <lineage>
        <taxon>Bacteria</taxon>
        <taxon>Pseudomonadati</taxon>
        <taxon>Myxococcota</taxon>
        <taxon>Polyangia</taxon>
        <taxon>Polyangiales</taxon>
        <taxon>Polyangiaceae</taxon>
        <taxon>Polyangium</taxon>
    </lineage>
</organism>
<dbReference type="RefSeq" id="WP_136929959.1">
    <property type="nucleotide sequence ID" value="NZ_SSMQ01000015.1"/>
</dbReference>
<reference evidence="2 3" key="1">
    <citation type="submission" date="2019-04" db="EMBL/GenBank/DDBJ databases">
        <authorList>
            <person name="Li Y."/>
            <person name="Wang J."/>
        </authorList>
    </citation>
    <scope>NUCLEOTIDE SEQUENCE [LARGE SCALE GENOMIC DNA]</scope>
    <source>
        <strain evidence="2 3">DSM 14668</strain>
    </source>
</reference>
<dbReference type="Proteomes" id="UP000309215">
    <property type="component" value="Unassembled WGS sequence"/>
</dbReference>
<dbReference type="Pfam" id="PF18735">
    <property type="entry name" value="HEPN_RiboL-PSP"/>
    <property type="match status" value="1"/>
</dbReference>
<name>A0A4U1JC57_9BACT</name>
<evidence type="ECO:0000313" key="3">
    <source>
        <dbReference type="Proteomes" id="UP000309215"/>
    </source>
</evidence>
<feature type="domain" description="RiboL-PSP-HEPN" evidence="1">
    <location>
        <begin position="50"/>
        <end position="242"/>
    </location>
</feature>
<accession>A0A4U1JC57</accession>
<dbReference type="OrthoDB" id="5507187at2"/>
<keyword evidence="3" id="KW-1185">Reference proteome</keyword>
<gene>
    <name evidence="2" type="ORF">E8A74_16385</name>
</gene>
<sequence>MRSTLDEVLAILGDLEAFVYSIDKVNVLLASHADPDVRRHLNIRRRLDGAAFIVALYSAFEKFVEELGWAFAELEASVTSYTDLHEGLRYKHLKQSAELLARGRLGEGRRYAGLTEASVVANLHLCLSGQSPYRLNRDAVVYHEHNFRASVVQSAFSSLGIEKINESVRCIDALVNWYSAMQGVTPGDPVPLTTIDVRLEDLVEYRNQVAHAGSGSGSLLGPDDMRELLAFMKSYCISLHTVVVGEYLNRRYVKKSGASVNLGDILEGPFRKSGDAVVVAKPGCRVSVEQPIFGVRDGRVDRWGQVKGIQVDGQDLHSVEVDSTAKSVGLRVDFRVTKGTQLYLLHGRDAVVWP</sequence>
<proteinExistence type="predicted"/>
<comment type="caution">
    <text evidence="2">The sequence shown here is derived from an EMBL/GenBank/DDBJ whole genome shotgun (WGS) entry which is preliminary data.</text>
</comment>